<dbReference type="Pfam" id="PF17759">
    <property type="entry name" value="tRNA_synthFbeta"/>
    <property type="match status" value="1"/>
</dbReference>
<dbReference type="SUPFAM" id="SSF55681">
    <property type="entry name" value="Class II aaRS and biotin synthetases"/>
    <property type="match status" value="1"/>
</dbReference>
<proteinExistence type="predicted"/>
<gene>
    <name evidence="4" type="primary">LOC111289224</name>
</gene>
<reference evidence="4" key="1">
    <citation type="submission" date="2025-08" db="UniProtKB">
        <authorList>
            <consortium name="RefSeq"/>
        </authorList>
    </citation>
    <scope>IDENTIFICATION</scope>
    <source>
        <tissue evidence="4">Fruit stalk</tissue>
    </source>
</reference>
<dbReference type="InterPro" id="IPR041616">
    <property type="entry name" value="PheRS_beta_core"/>
</dbReference>
<dbReference type="KEGG" id="dzi:111289224"/>
<name>A0A6P5Y5U5_DURZI</name>
<dbReference type="PANTHER" id="PTHR10947">
    <property type="entry name" value="PHENYLALANYL-TRNA SYNTHETASE BETA CHAIN AND LEUCINE-RICH REPEAT-CONTAINING PROTEIN 47"/>
    <property type="match status" value="1"/>
</dbReference>
<keyword evidence="1" id="KW-0812">Transmembrane</keyword>
<dbReference type="InterPro" id="IPR020825">
    <property type="entry name" value="Phe-tRNA_synthase-like_B3/B4"/>
</dbReference>
<dbReference type="InterPro" id="IPR045060">
    <property type="entry name" value="Phe-tRNA-ligase_IIc_bsu"/>
</dbReference>
<dbReference type="GO" id="GO:0004826">
    <property type="term" value="F:phenylalanine-tRNA ligase activity"/>
    <property type="evidence" value="ECO:0007669"/>
    <property type="project" value="InterPro"/>
</dbReference>
<evidence type="ECO:0000256" key="1">
    <source>
        <dbReference type="SAM" id="Phobius"/>
    </source>
</evidence>
<dbReference type="GO" id="GO:0006432">
    <property type="term" value="P:phenylalanyl-tRNA aminoacylation"/>
    <property type="evidence" value="ECO:0007669"/>
    <property type="project" value="InterPro"/>
</dbReference>
<evidence type="ECO:0000313" key="3">
    <source>
        <dbReference type="Proteomes" id="UP000515121"/>
    </source>
</evidence>
<dbReference type="Gene3D" id="3.50.40.10">
    <property type="entry name" value="Phenylalanyl-trna Synthetase, Chain B, domain 3"/>
    <property type="match status" value="1"/>
</dbReference>
<dbReference type="InterPro" id="IPR045864">
    <property type="entry name" value="aa-tRNA-synth_II/BPL/LPL"/>
</dbReference>
<keyword evidence="1" id="KW-0472">Membrane</keyword>
<evidence type="ECO:0000313" key="4">
    <source>
        <dbReference type="RefSeq" id="XP_022735813.1"/>
    </source>
</evidence>
<evidence type="ECO:0000259" key="2">
    <source>
        <dbReference type="Pfam" id="PF17759"/>
    </source>
</evidence>
<dbReference type="RefSeq" id="XP_022735813.1">
    <property type="nucleotide sequence ID" value="XM_022880078.1"/>
</dbReference>
<dbReference type="Gene3D" id="3.30.930.10">
    <property type="entry name" value="Bira Bifunctional Protein, Domain 2"/>
    <property type="match status" value="1"/>
</dbReference>
<sequence length="245" mass="27973">MLKMHVKKETSLIHPFVVCVVLRGITFDEASYNSFIDLQDKLYQNIYRKRTLVAIGTHDLDTLEGLFTYEVKNFKADELMEFYKPDLKLKKFLHILEKSKVFPVIYDRYRKFEVEPVEVISSDGNSSVYPDLSEYNMEVPLSYITGSIGVPLEVDELIHSLVDRIMEVMGTPFVPVADNSGYYIELSDEPEYLSGRQAKIIYKGRCVGIFGIVHPGVLLSIRVILLVRGYVGSLGSWLFVNPFAP</sequence>
<protein>
    <submittedName>
        <fullName evidence="4">Phenylalanine--tRNA ligase beta subunit, cytoplasmic-like</fullName>
    </submittedName>
</protein>
<dbReference type="PANTHER" id="PTHR10947:SF0">
    <property type="entry name" value="PHENYLALANINE--TRNA LIGASE BETA SUBUNIT"/>
    <property type="match status" value="1"/>
</dbReference>
<dbReference type="Proteomes" id="UP000515121">
    <property type="component" value="Unplaced"/>
</dbReference>
<accession>A0A6P5Y5U5</accession>
<dbReference type="AlphaFoldDB" id="A0A6P5Y5U5"/>
<dbReference type="OrthoDB" id="1698572at2759"/>
<dbReference type="GeneID" id="111289224"/>
<organism evidence="3 4">
    <name type="scientific">Durio zibethinus</name>
    <name type="common">Durian</name>
    <dbReference type="NCBI Taxonomy" id="66656"/>
    <lineage>
        <taxon>Eukaryota</taxon>
        <taxon>Viridiplantae</taxon>
        <taxon>Streptophyta</taxon>
        <taxon>Embryophyta</taxon>
        <taxon>Tracheophyta</taxon>
        <taxon>Spermatophyta</taxon>
        <taxon>Magnoliopsida</taxon>
        <taxon>eudicotyledons</taxon>
        <taxon>Gunneridae</taxon>
        <taxon>Pentapetalae</taxon>
        <taxon>rosids</taxon>
        <taxon>malvids</taxon>
        <taxon>Malvales</taxon>
        <taxon>Malvaceae</taxon>
        <taxon>Helicteroideae</taxon>
        <taxon>Durio</taxon>
    </lineage>
</organism>
<feature type="domain" description="Phenylalanyl tRNA synthetase beta chain core" evidence="2">
    <location>
        <begin position="158"/>
        <end position="218"/>
    </location>
</feature>
<keyword evidence="3" id="KW-1185">Reference proteome</keyword>
<feature type="transmembrane region" description="Helical" evidence="1">
    <location>
        <begin position="206"/>
        <end position="231"/>
    </location>
</feature>
<keyword evidence="1" id="KW-1133">Transmembrane helix</keyword>
<dbReference type="GO" id="GO:0009328">
    <property type="term" value="C:phenylalanine-tRNA ligase complex"/>
    <property type="evidence" value="ECO:0007669"/>
    <property type="project" value="TreeGrafter"/>
</dbReference>